<dbReference type="InterPro" id="IPR032710">
    <property type="entry name" value="NTF2-like_dom_sf"/>
</dbReference>
<dbReference type="GO" id="GO:0003729">
    <property type="term" value="F:mRNA binding"/>
    <property type="evidence" value="ECO:0007669"/>
    <property type="project" value="TreeGrafter"/>
</dbReference>
<dbReference type="InterPro" id="IPR039539">
    <property type="entry name" value="Ras_GTPase_bind_prot"/>
</dbReference>
<dbReference type="Gene3D" id="3.30.70.330">
    <property type="match status" value="1"/>
</dbReference>
<dbReference type="PROSITE" id="PS50177">
    <property type="entry name" value="NTF2_DOMAIN"/>
    <property type="match status" value="1"/>
</dbReference>
<dbReference type="SUPFAM" id="SSF54928">
    <property type="entry name" value="RNA-binding domain, RBD"/>
    <property type="match status" value="1"/>
</dbReference>
<feature type="region of interest" description="Disordered" evidence="3">
    <location>
        <begin position="406"/>
        <end position="488"/>
    </location>
</feature>
<feature type="compositionally biased region" description="Low complexity" evidence="3">
    <location>
        <begin position="406"/>
        <end position="429"/>
    </location>
</feature>
<feature type="domain" description="NTF2" evidence="5">
    <location>
        <begin position="17"/>
        <end position="133"/>
    </location>
</feature>
<feature type="compositionally biased region" description="Acidic residues" evidence="3">
    <location>
        <begin position="180"/>
        <end position="208"/>
    </location>
</feature>
<evidence type="ECO:0000259" key="4">
    <source>
        <dbReference type="PROSITE" id="PS50102"/>
    </source>
</evidence>
<dbReference type="PANTHER" id="PTHR10693">
    <property type="entry name" value="RAS GTPASE-ACTIVATING PROTEIN-BINDING PROTEIN"/>
    <property type="match status" value="1"/>
</dbReference>
<evidence type="ECO:0000256" key="2">
    <source>
        <dbReference type="PROSITE-ProRule" id="PRU00176"/>
    </source>
</evidence>
<dbReference type="InterPro" id="IPR002075">
    <property type="entry name" value="NTF2_dom"/>
</dbReference>
<evidence type="ECO:0000256" key="1">
    <source>
        <dbReference type="ARBA" id="ARBA00022884"/>
    </source>
</evidence>
<dbReference type="Pfam" id="PF02136">
    <property type="entry name" value="NTF2"/>
    <property type="match status" value="1"/>
</dbReference>
<dbReference type="PANTHER" id="PTHR10693:SF75">
    <property type="entry name" value="NUCLEAR TRANSPORT FACTOR 2"/>
    <property type="match status" value="1"/>
</dbReference>
<feature type="domain" description="RRM" evidence="4">
    <location>
        <begin position="303"/>
        <end position="403"/>
    </location>
</feature>
<protein>
    <submittedName>
        <fullName evidence="6">Uncharacterized protein</fullName>
    </submittedName>
</protein>
<dbReference type="Gene3D" id="3.10.450.50">
    <property type="match status" value="1"/>
</dbReference>
<dbReference type="InterPro" id="IPR012677">
    <property type="entry name" value="Nucleotide-bd_a/b_plait_sf"/>
</dbReference>
<sequence>MATQAESPASTPSAQIVGNAFVEQYYLILHQSPELVYRFYQDSSVLSRPDSNGVMTSFTTMPGINEKIVSLNYKDYVAEIKTADAQLSLGGGVIVLVTGYMTGKDNVRKKFAQSFFLAPQEKGFFVLNDVFRYVEDEESAVPASDPVNVAVEHVEEAPQASEPEQPPPAPVHNGPVPESSYEEDLTNEAEVCDPSDNEDGSVTEEEVIDPPSQLNQSKAVTVTSELSASQDDGPKRSYASILKAIKANISPAPVKAPASNFKVKPPTRNQEVTVKPALVSEPSASTSETGPEKSDVPEEAEGHSIYVRNLPQNATSAQLEEVFAKFGPIKQGGVQVRSNKQGFCFGFVEFESASSMKSAIEGLVMQKKEWGQWFVVRVFDLSMLLASPILIGSRKAVIEEKRTTTRVSAAATANSGRGRYPSSRGGFRSESFRGRGNFGGGRGYGRSDFRNQGEFSGKPRGGAGRGAEGYQRVDQNGTGNPGRQGGQK</sequence>
<proteinExistence type="predicted"/>
<feature type="compositionally biased region" description="Polar residues" evidence="3">
    <location>
        <begin position="212"/>
        <end position="230"/>
    </location>
</feature>
<dbReference type="SMART" id="SM00360">
    <property type="entry name" value="RRM"/>
    <property type="match status" value="1"/>
</dbReference>
<keyword evidence="1 2" id="KW-0694">RNA-binding</keyword>
<evidence type="ECO:0000313" key="6">
    <source>
        <dbReference type="EnsemblPlants" id="AUR62008546-RA:cds"/>
    </source>
</evidence>
<organism evidence="6 7">
    <name type="scientific">Chenopodium quinoa</name>
    <name type="common">Quinoa</name>
    <dbReference type="NCBI Taxonomy" id="63459"/>
    <lineage>
        <taxon>Eukaryota</taxon>
        <taxon>Viridiplantae</taxon>
        <taxon>Streptophyta</taxon>
        <taxon>Embryophyta</taxon>
        <taxon>Tracheophyta</taxon>
        <taxon>Spermatophyta</taxon>
        <taxon>Magnoliopsida</taxon>
        <taxon>eudicotyledons</taxon>
        <taxon>Gunneridae</taxon>
        <taxon>Pentapetalae</taxon>
        <taxon>Caryophyllales</taxon>
        <taxon>Chenopodiaceae</taxon>
        <taxon>Chenopodioideae</taxon>
        <taxon>Atripliceae</taxon>
        <taxon>Chenopodium</taxon>
    </lineage>
</organism>
<feature type="region of interest" description="Disordered" evidence="3">
    <location>
        <begin position="257"/>
        <end position="301"/>
    </location>
</feature>
<dbReference type="AlphaFoldDB" id="A0A803L9K7"/>
<dbReference type="GO" id="GO:1990904">
    <property type="term" value="C:ribonucleoprotein complex"/>
    <property type="evidence" value="ECO:0007669"/>
    <property type="project" value="TreeGrafter"/>
</dbReference>
<dbReference type="OMA" id="FYQDSSH"/>
<feature type="compositionally biased region" description="Gly residues" evidence="3">
    <location>
        <begin position="479"/>
        <end position="488"/>
    </location>
</feature>
<feature type="region of interest" description="Disordered" evidence="3">
    <location>
        <begin position="154"/>
        <end position="235"/>
    </location>
</feature>
<reference evidence="6" key="2">
    <citation type="submission" date="2021-03" db="UniProtKB">
        <authorList>
            <consortium name="EnsemblPlants"/>
        </authorList>
    </citation>
    <scope>IDENTIFICATION</scope>
</reference>
<reference evidence="6" key="1">
    <citation type="journal article" date="2017" name="Nature">
        <title>The genome of Chenopodium quinoa.</title>
        <authorList>
            <person name="Jarvis D.E."/>
            <person name="Ho Y.S."/>
            <person name="Lightfoot D.J."/>
            <person name="Schmoeckel S.M."/>
            <person name="Li B."/>
            <person name="Borm T.J.A."/>
            <person name="Ohyanagi H."/>
            <person name="Mineta K."/>
            <person name="Michell C.T."/>
            <person name="Saber N."/>
            <person name="Kharbatia N.M."/>
            <person name="Rupper R.R."/>
            <person name="Sharp A.R."/>
            <person name="Dally N."/>
            <person name="Boughton B.A."/>
            <person name="Woo Y.H."/>
            <person name="Gao G."/>
            <person name="Schijlen E.G.W.M."/>
            <person name="Guo X."/>
            <person name="Momin A.A."/>
            <person name="Negrao S."/>
            <person name="Al-Babili S."/>
            <person name="Gehring C."/>
            <person name="Roessner U."/>
            <person name="Jung C."/>
            <person name="Murphy K."/>
            <person name="Arold S.T."/>
            <person name="Gojobori T."/>
            <person name="van der Linden C.G."/>
            <person name="van Loo E.N."/>
            <person name="Jellen E.N."/>
            <person name="Maughan P.J."/>
            <person name="Tester M."/>
        </authorList>
    </citation>
    <scope>NUCLEOTIDE SEQUENCE [LARGE SCALE GENOMIC DNA]</scope>
    <source>
        <strain evidence="6">cv. PI 614886</strain>
    </source>
</reference>
<dbReference type="Gramene" id="AUR62008546-RA">
    <property type="protein sequence ID" value="AUR62008546-RA:cds"/>
    <property type="gene ID" value="AUR62008546"/>
</dbReference>
<evidence type="ECO:0000313" key="7">
    <source>
        <dbReference type="Proteomes" id="UP000596660"/>
    </source>
</evidence>
<evidence type="ECO:0000259" key="5">
    <source>
        <dbReference type="PROSITE" id="PS50177"/>
    </source>
</evidence>
<dbReference type="Proteomes" id="UP000596660">
    <property type="component" value="Unplaced"/>
</dbReference>
<dbReference type="SUPFAM" id="SSF54427">
    <property type="entry name" value="NTF2-like"/>
    <property type="match status" value="1"/>
</dbReference>
<dbReference type="EnsemblPlants" id="AUR62008546-RA">
    <property type="protein sequence ID" value="AUR62008546-RA:cds"/>
    <property type="gene ID" value="AUR62008546"/>
</dbReference>
<dbReference type="GO" id="GO:0005829">
    <property type="term" value="C:cytosol"/>
    <property type="evidence" value="ECO:0007669"/>
    <property type="project" value="TreeGrafter"/>
</dbReference>
<feature type="compositionally biased region" description="Basic and acidic residues" evidence="3">
    <location>
        <begin position="290"/>
        <end position="301"/>
    </location>
</feature>
<dbReference type="InterPro" id="IPR035979">
    <property type="entry name" value="RBD_domain_sf"/>
</dbReference>
<dbReference type="CDD" id="cd00780">
    <property type="entry name" value="NTF2"/>
    <property type="match status" value="1"/>
</dbReference>
<evidence type="ECO:0000256" key="3">
    <source>
        <dbReference type="SAM" id="MobiDB-lite"/>
    </source>
</evidence>
<name>A0A803L9K7_CHEQI</name>
<dbReference type="Pfam" id="PF00076">
    <property type="entry name" value="RRM_1"/>
    <property type="match status" value="1"/>
</dbReference>
<dbReference type="CDD" id="cd00590">
    <property type="entry name" value="RRM_SF"/>
    <property type="match status" value="1"/>
</dbReference>
<accession>A0A803L9K7</accession>
<dbReference type="InterPro" id="IPR000504">
    <property type="entry name" value="RRM_dom"/>
</dbReference>
<dbReference type="FunFam" id="3.10.450.50:FF:000003">
    <property type="entry name" value="Nuclear transport factor 2 family protein"/>
    <property type="match status" value="1"/>
</dbReference>
<dbReference type="InterPro" id="IPR018222">
    <property type="entry name" value="Nuclear_transport_factor_2_euk"/>
</dbReference>
<keyword evidence="7" id="KW-1185">Reference proteome</keyword>
<dbReference type="PROSITE" id="PS50102">
    <property type="entry name" value="RRM"/>
    <property type="match status" value="1"/>
</dbReference>